<dbReference type="GO" id="GO:0000287">
    <property type="term" value="F:magnesium ion binding"/>
    <property type="evidence" value="ECO:0007669"/>
    <property type="project" value="TreeGrafter"/>
</dbReference>
<dbReference type="GO" id="GO:0006564">
    <property type="term" value="P:L-serine biosynthetic process"/>
    <property type="evidence" value="ECO:0007669"/>
    <property type="project" value="TreeGrafter"/>
</dbReference>
<name>A0A6J7E4S5_9ZZZZ</name>
<dbReference type="GO" id="GO:0005737">
    <property type="term" value="C:cytoplasm"/>
    <property type="evidence" value="ECO:0007669"/>
    <property type="project" value="TreeGrafter"/>
</dbReference>
<dbReference type="Gene3D" id="3.40.50.1000">
    <property type="entry name" value="HAD superfamily/HAD-like"/>
    <property type="match status" value="1"/>
</dbReference>
<evidence type="ECO:0000313" key="3">
    <source>
        <dbReference type="EMBL" id="CAB4878077.1"/>
    </source>
</evidence>
<dbReference type="EMBL" id="CAEZZU010000007">
    <property type="protein sequence ID" value="CAB4768291.1"/>
    <property type="molecule type" value="Genomic_DNA"/>
</dbReference>
<dbReference type="SUPFAM" id="SSF56784">
    <property type="entry name" value="HAD-like"/>
    <property type="match status" value="1"/>
</dbReference>
<organism evidence="3">
    <name type="scientific">freshwater metagenome</name>
    <dbReference type="NCBI Taxonomy" id="449393"/>
    <lineage>
        <taxon>unclassified sequences</taxon>
        <taxon>metagenomes</taxon>
        <taxon>ecological metagenomes</taxon>
    </lineage>
</organism>
<feature type="region of interest" description="Disordered" evidence="1">
    <location>
        <begin position="197"/>
        <end position="217"/>
    </location>
</feature>
<sequence>MAEVSKRKIAVFDFDGTITERDTLAPFLLKFAGTTRFLTSALRHAPAMFSAAIGAGNRDEAKEKFLVSLIGGRPEGELVSAGIEYAALVLREEKFNADVIERLAWHRAEGHEIVVISASLDVYIQAIAAALGAAKAFGTEIEVESGALTGRLRGGNVRAANKVKRLEGWLDHSLDHSLSREGCEIWAYGDSSGDDELLERSDHPHRVKNGQIKAATR</sequence>
<dbReference type="Gene3D" id="1.20.1440.100">
    <property type="entry name" value="SG protein - dephosphorylation function"/>
    <property type="match status" value="1"/>
</dbReference>
<proteinExistence type="predicted"/>
<dbReference type="Pfam" id="PF12710">
    <property type="entry name" value="HAD"/>
    <property type="match status" value="1"/>
</dbReference>
<evidence type="ECO:0000256" key="1">
    <source>
        <dbReference type="SAM" id="MobiDB-lite"/>
    </source>
</evidence>
<dbReference type="EMBL" id="CAFBLK010000250">
    <property type="protein sequence ID" value="CAB4878077.1"/>
    <property type="molecule type" value="Genomic_DNA"/>
</dbReference>
<dbReference type="PANTHER" id="PTHR43344:SF14">
    <property type="entry name" value="HAD-IB FAMILY HYDROLASE"/>
    <property type="match status" value="1"/>
</dbReference>
<protein>
    <submittedName>
        <fullName evidence="3">Unannotated protein</fullName>
    </submittedName>
</protein>
<evidence type="ECO:0000313" key="2">
    <source>
        <dbReference type="EMBL" id="CAB4768291.1"/>
    </source>
</evidence>
<reference evidence="3" key="1">
    <citation type="submission" date="2020-05" db="EMBL/GenBank/DDBJ databases">
        <authorList>
            <person name="Chiriac C."/>
            <person name="Salcher M."/>
            <person name="Ghai R."/>
            <person name="Kavagutti S V."/>
        </authorList>
    </citation>
    <scope>NUCLEOTIDE SEQUENCE</scope>
</reference>
<dbReference type="InterPro" id="IPR006385">
    <property type="entry name" value="HAD_hydro_SerB1"/>
</dbReference>
<accession>A0A6J7E4S5</accession>
<dbReference type="GO" id="GO:0036424">
    <property type="term" value="F:L-phosphoserine phosphatase activity"/>
    <property type="evidence" value="ECO:0007669"/>
    <property type="project" value="TreeGrafter"/>
</dbReference>
<dbReference type="NCBIfam" id="TIGR01488">
    <property type="entry name" value="HAD-SF-IB"/>
    <property type="match status" value="1"/>
</dbReference>
<dbReference type="InterPro" id="IPR036412">
    <property type="entry name" value="HAD-like_sf"/>
</dbReference>
<dbReference type="InterPro" id="IPR023214">
    <property type="entry name" value="HAD_sf"/>
</dbReference>
<dbReference type="PANTHER" id="PTHR43344">
    <property type="entry name" value="PHOSPHOSERINE PHOSPHATASE"/>
    <property type="match status" value="1"/>
</dbReference>
<dbReference type="AlphaFoldDB" id="A0A6J7E4S5"/>
<dbReference type="InterPro" id="IPR050582">
    <property type="entry name" value="HAD-like_SerB"/>
</dbReference>
<dbReference type="NCBIfam" id="TIGR01490">
    <property type="entry name" value="HAD-SF-IB-hyp1"/>
    <property type="match status" value="1"/>
</dbReference>
<gene>
    <name evidence="2" type="ORF">UFOPK2925_00123</name>
    <name evidence="3" type="ORF">UFOPK3317_01268</name>
</gene>